<comment type="caution">
    <text evidence="2">The sequence shown here is derived from an EMBL/GenBank/DDBJ whole genome shotgun (WGS) entry which is preliminary data.</text>
</comment>
<reference evidence="2" key="2">
    <citation type="submission" date="2023-02" db="EMBL/GenBank/DDBJ databases">
        <authorList>
            <person name="Swenson N.G."/>
            <person name="Wegrzyn J.L."/>
            <person name="Mcevoy S.L."/>
        </authorList>
    </citation>
    <scope>NUCLEOTIDE SEQUENCE</scope>
    <source>
        <strain evidence="2">91603</strain>
        <tissue evidence="2">Leaf</tissue>
    </source>
</reference>
<dbReference type="EMBL" id="JAJSOW010000106">
    <property type="protein sequence ID" value="KAI9160845.1"/>
    <property type="molecule type" value="Genomic_DNA"/>
</dbReference>
<gene>
    <name evidence="2" type="ORF">LWI28_012038</name>
</gene>
<feature type="region of interest" description="Disordered" evidence="1">
    <location>
        <begin position="1"/>
        <end position="33"/>
    </location>
</feature>
<accession>A0AAD5IDT1</accession>
<evidence type="ECO:0000313" key="2">
    <source>
        <dbReference type="EMBL" id="KAI9160845.1"/>
    </source>
</evidence>
<dbReference type="AlphaFoldDB" id="A0AAD5IDT1"/>
<sequence length="108" mass="12573">MDEMEIDNSSEVVDIYEEYSPESVELSSKEDTYEEYSPETHEIVEVFFFNFSKHFLYHFAKMSDNPNAEWDYDYGGEDSSLEKSSISFKKRRNGGDSITEGSRDAPRP</sequence>
<keyword evidence="3" id="KW-1185">Reference proteome</keyword>
<reference evidence="2" key="1">
    <citation type="journal article" date="2022" name="Plant J.">
        <title>Strategies of tolerance reflected in two North American maple genomes.</title>
        <authorList>
            <person name="McEvoy S.L."/>
            <person name="Sezen U.U."/>
            <person name="Trouern-Trend A."/>
            <person name="McMahon S.M."/>
            <person name="Schaberg P.G."/>
            <person name="Yang J."/>
            <person name="Wegrzyn J.L."/>
            <person name="Swenson N.G."/>
        </authorList>
    </citation>
    <scope>NUCLEOTIDE SEQUENCE</scope>
    <source>
        <strain evidence="2">91603</strain>
    </source>
</reference>
<evidence type="ECO:0000256" key="1">
    <source>
        <dbReference type="SAM" id="MobiDB-lite"/>
    </source>
</evidence>
<proteinExistence type="predicted"/>
<feature type="compositionally biased region" description="Acidic residues" evidence="1">
    <location>
        <begin position="1"/>
        <end position="20"/>
    </location>
</feature>
<name>A0AAD5IDT1_ACENE</name>
<feature type="region of interest" description="Disordered" evidence="1">
    <location>
        <begin position="70"/>
        <end position="108"/>
    </location>
</feature>
<evidence type="ECO:0000313" key="3">
    <source>
        <dbReference type="Proteomes" id="UP001064489"/>
    </source>
</evidence>
<protein>
    <submittedName>
        <fullName evidence="2">Uncharacterized protein</fullName>
    </submittedName>
</protein>
<organism evidence="2 3">
    <name type="scientific">Acer negundo</name>
    <name type="common">Box elder</name>
    <dbReference type="NCBI Taxonomy" id="4023"/>
    <lineage>
        <taxon>Eukaryota</taxon>
        <taxon>Viridiplantae</taxon>
        <taxon>Streptophyta</taxon>
        <taxon>Embryophyta</taxon>
        <taxon>Tracheophyta</taxon>
        <taxon>Spermatophyta</taxon>
        <taxon>Magnoliopsida</taxon>
        <taxon>eudicotyledons</taxon>
        <taxon>Gunneridae</taxon>
        <taxon>Pentapetalae</taxon>
        <taxon>rosids</taxon>
        <taxon>malvids</taxon>
        <taxon>Sapindales</taxon>
        <taxon>Sapindaceae</taxon>
        <taxon>Hippocastanoideae</taxon>
        <taxon>Acereae</taxon>
        <taxon>Acer</taxon>
    </lineage>
</organism>
<dbReference type="Proteomes" id="UP001064489">
    <property type="component" value="Chromosome 2"/>
</dbReference>